<dbReference type="EMBL" id="FP929041">
    <property type="protein sequence ID" value="CBK88107.1"/>
    <property type="molecule type" value="Genomic_DNA"/>
</dbReference>
<dbReference type="GO" id="GO:0005524">
    <property type="term" value="F:ATP binding"/>
    <property type="evidence" value="ECO:0007669"/>
    <property type="project" value="InterPro"/>
</dbReference>
<organism evidence="3 4">
    <name type="scientific">Faecalitalea cylindroides T2-87</name>
    <dbReference type="NCBI Taxonomy" id="717960"/>
    <lineage>
        <taxon>Bacteria</taxon>
        <taxon>Bacillati</taxon>
        <taxon>Bacillota</taxon>
        <taxon>Erysipelotrichia</taxon>
        <taxon>Erysipelotrichales</taxon>
        <taxon>Erysipelotrichaceae</taxon>
        <taxon>Faecalitalea</taxon>
    </lineage>
</organism>
<dbReference type="InterPro" id="IPR006083">
    <property type="entry name" value="PRK/URK"/>
</dbReference>
<evidence type="ECO:0000313" key="4">
    <source>
        <dbReference type="Proteomes" id="UP000008801"/>
    </source>
</evidence>
<dbReference type="GO" id="GO:0016301">
    <property type="term" value="F:kinase activity"/>
    <property type="evidence" value="ECO:0007669"/>
    <property type="project" value="UniProtKB-KW"/>
</dbReference>
<sequence length="103" mass="11440">MIIGIAGGSGSGKTTFTNAIKEMFKEDVLIIRHDDYYKDHSNLSFEEKKHINYDHPDALETNLLVEHVKQLKDGQPIETGNTGTAKIIGKKNHGKVKGGRNHV</sequence>
<evidence type="ECO:0000256" key="1">
    <source>
        <dbReference type="SAM" id="MobiDB-lite"/>
    </source>
</evidence>
<dbReference type="HOGENOM" id="CLU_2259595_0_0_9"/>
<dbReference type="InterPro" id="IPR027417">
    <property type="entry name" value="P-loop_NTPase"/>
</dbReference>
<name>D4JD35_9FIRM</name>
<feature type="domain" description="Phosphoribulokinase/uridine kinase" evidence="2">
    <location>
        <begin position="2"/>
        <end position="78"/>
    </location>
</feature>
<dbReference type="Pfam" id="PF00485">
    <property type="entry name" value="PRK"/>
    <property type="match status" value="1"/>
</dbReference>
<feature type="compositionally biased region" description="Basic residues" evidence="1">
    <location>
        <begin position="88"/>
        <end position="103"/>
    </location>
</feature>
<proteinExistence type="predicted"/>
<accession>D4JD35</accession>
<reference evidence="3 4" key="1">
    <citation type="submission" date="2010-03" db="EMBL/GenBank/DDBJ databases">
        <title>The genome sequence of Eubacterium cylindroides T2-87.</title>
        <authorList>
            <consortium name="metaHIT consortium -- http://www.metahit.eu/"/>
            <person name="Pajon A."/>
            <person name="Turner K."/>
            <person name="Parkhill J."/>
            <person name="Duncan S."/>
            <person name="Flint H."/>
        </authorList>
    </citation>
    <scope>NUCLEOTIDE SEQUENCE [LARGE SCALE GENOMIC DNA]</scope>
    <source>
        <strain evidence="3 4">T2-87</strain>
    </source>
</reference>
<dbReference type="PATRIC" id="fig|717960.3.peg.1778"/>
<dbReference type="PANTHER" id="PTHR10285">
    <property type="entry name" value="URIDINE KINASE"/>
    <property type="match status" value="1"/>
</dbReference>
<dbReference type="STRING" id="717960.EC1_04210"/>
<evidence type="ECO:0000259" key="2">
    <source>
        <dbReference type="Pfam" id="PF00485"/>
    </source>
</evidence>
<evidence type="ECO:0000313" key="3">
    <source>
        <dbReference type="EMBL" id="CBK88107.1"/>
    </source>
</evidence>
<feature type="region of interest" description="Disordered" evidence="1">
    <location>
        <begin position="74"/>
        <end position="103"/>
    </location>
</feature>
<keyword evidence="3" id="KW-0808">Transferase</keyword>
<dbReference type="AlphaFoldDB" id="D4JD35"/>
<reference evidence="3 4" key="2">
    <citation type="submission" date="2010-03" db="EMBL/GenBank/DDBJ databases">
        <authorList>
            <person name="Pajon A."/>
        </authorList>
    </citation>
    <scope>NUCLEOTIDE SEQUENCE [LARGE SCALE GENOMIC DNA]</scope>
    <source>
        <strain evidence="3 4">T2-87</strain>
    </source>
</reference>
<dbReference type="SUPFAM" id="SSF52540">
    <property type="entry name" value="P-loop containing nucleoside triphosphate hydrolases"/>
    <property type="match status" value="1"/>
</dbReference>
<dbReference type="KEGG" id="euc:EC1_04210"/>
<keyword evidence="3" id="KW-0418">Kinase</keyword>
<protein>
    <submittedName>
        <fullName evidence="3">Uridine kinase</fullName>
    </submittedName>
</protein>
<dbReference type="Gene3D" id="3.40.50.300">
    <property type="entry name" value="P-loop containing nucleotide triphosphate hydrolases"/>
    <property type="match status" value="1"/>
</dbReference>
<dbReference type="Proteomes" id="UP000008801">
    <property type="component" value="Chromosome"/>
</dbReference>
<gene>
    <name evidence="3" type="ORF">EC1_04210</name>
</gene>